<dbReference type="RefSeq" id="WP_286650185.1">
    <property type="nucleotide sequence ID" value="NZ_JACAGK010000002.1"/>
</dbReference>
<comment type="caution">
    <text evidence="1">The sequence shown here is derived from an EMBL/GenBank/DDBJ whole genome shotgun (WGS) entry which is preliminary data.</text>
</comment>
<evidence type="ECO:0000313" key="1">
    <source>
        <dbReference type="EMBL" id="MDM1046834.1"/>
    </source>
</evidence>
<keyword evidence="2" id="KW-1185">Reference proteome</keyword>
<dbReference type="EMBL" id="JACAGK010000002">
    <property type="protein sequence ID" value="MDM1046834.1"/>
    <property type="molecule type" value="Genomic_DNA"/>
</dbReference>
<sequence>MGKLLLILGVSMLISSCGLKNSSESFKEEKALRVEFIGTTTPTISNTKGKATLFAVAANLADVAATEIAVADFDAKAIPFNVDFELPKDYLKLIKPELGKGDSVKYYVAIEWDSNADGKIEEGDVMIDFDKQFPHVQLGKQTQQVFVK</sequence>
<dbReference type="Proteomes" id="UP001170954">
    <property type="component" value="Unassembled WGS sequence"/>
</dbReference>
<proteinExistence type="predicted"/>
<reference evidence="1" key="1">
    <citation type="submission" date="2020-06" db="EMBL/GenBank/DDBJ databases">
        <authorList>
            <person name="Dong N."/>
        </authorList>
    </citation>
    <scope>NUCLEOTIDE SEQUENCE</scope>
    <source>
        <strain evidence="1">R1692</strain>
    </source>
</reference>
<organism evidence="1 2">
    <name type="scientific">Sphingobacterium hotanense</name>
    <dbReference type="NCBI Taxonomy" id="649196"/>
    <lineage>
        <taxon>Bacteria</taxon>
        <taxon>Pseudomonadati</taxon>
        <taxon>Bacteroidota</taxon>
        <taxon>Sphingobacteriia</taxon>
        <taxon>Sphingobacteriales</taxon>
        <taxon>Sphingobacteriaceae</taxon>
        <taxon>Sphingobacterium</taxon>
    </lineage>
</organism>
<protein>
    <recommendedName>
        <fullName evidence="3">Lipoprotein</fullName>
    </recommendedName>
</protein>
<reference evidence="1" key="2">
    <citation type="journal article" date="2022" name="Sci. Total Environ.">
        <title>Prevalence, transmission, and molecular epidemiology of tet(X)-positive bacteria among humans, animals, and environmental niches in China: An epidemiological, and genomic-based study.</title>
        <authorList>
            <person name="Dong N."/>
            <person name="Zeng Y."/>
            <person name="Cai C."/>
            <person name="Sun C."/>
            <person name="Lu J."/>
            <person name="Liu C."/>
            <person name="Zhou H."/>
            <person name="Sun Q."/>
            <person name="Shu L."/>
            <person name="Wang H."/>
            <person name="Wang Y."/>
            <person name="Wang S."/>
            <person name="Wu C."/>
            <person name="Chan E.W."/>
            <person name="Chen G."/>
            <person name="Shen Z."/>
            <person name="Chen S."/>
            <person name="Zhang R."/>
        </authorList>
    </citation>
    <scope>NUCLEOTIDE SEQUENCE</scope>
    <source>
        <strain evidence="1">R1692</strain>
    </source>
</reference>
<evidence type="ECO:0000313" key="2">
    <source>
        <dbReference type="Proteomes" id="UP001170954"/>
    </source>
</evidence>
<name>A0ABT7NI19_9SPHI</name>
<dbReference type="PROSITE" id="PS51257">
    <property type="entry name" value="PROKAR_LIPOPROTEIN"/>
    <property type="match status" value="1"/>
</dbReference>
<accession>A0ABT7NI19</accession>
<evidence type="ECO:0008006" key="3">
    <source>
        <dbReference type="Google" id="ProtNLM"/>
    </source>
</evidence>
<gene>
    <name evidence="1" type="ORF">HX018_01025</name>
</gene>